<proteinExistence type="predicted"/>
<dbReference type="PANTHER" id="PTHR47178">
    <property type="entry name" value="MONOOXYGENASE, FAD-BINDING"/>
    <property type="match status" value="1"/>
</dbReference>
<keyword evidence="5" id="KW-0503">Monooxygenase</keyword>
<dbReference type="EMBL" id="MU006241">
    <property type="protein sequence ID" value="KAF2820451.1"/>
    <property type="molecule type" value="Genomic_DNA"/>
</dbReference>
<evidence type="ECO:0000256" key="5">
    <source>
        <dbReference type="ARBA" id="ARBA00023033"/>
    </source>
</evidence>
<organism evidence="7 8">
    <name type="scientific">Ophiobolus disseminans</name>
    <dbReference type="NCBI Taxonomy" id="1469910"/>
    <lineage>
        <taxon>Eukaryota</taxon>
        <taxon>Fungi</taxon>
        <taxon>Dikarya</taxon>
        <taxon>Ascomycota</taxon>
        <taxon>Pezizomycotina</taxon>
        <taxon>Dothideomycetes</taxon>
        <taxon>Pleosporomycetidae</taxon>
        <taxon>Pleosporales</taxon>
        <taxon>Pleosporineae</taxon>
        <taxon>Phaeosphaeriaceae</taxon>
        <taxon>Ophiobolus</taxon>
    </lineage>
</organism>
<evidence type="ECO:0000313" key="7">
    <source>
        <dbReference type="EMBL" id="KAF2820451.1"/>
    </source>
</evidence>
<gene>
    <name evidence="7" type="ORF">CC86DRAFT_387471</name>
</gene>
<evidence type="ECO:0000256" key="3">
    <source>
        <dbReference type="ARBA" id="ARBA00022827"/>
    </source>
</evidence>
<accession>A0A6A6ZH89</accession>
<feature type="region of interest" description="Disordered" evidence="6">
    <location>
        <begin position="199"/>
        <end position="223"/>
    </location>
</feature>
<evidence type="ECO:0000313" key="8">
    <source>
        <dbReference type="Proteomes" id="UP000799424"/>
    </source>
</evidence>
<name>A0A6A6ZH89_9PLEO</name>
<protein>
    <recommendedName>
        <fullName evidence="9">FAD-binding domain-containing protein</fullName>
    </recommendedName>
</protein>
<dbReference type="Proteomes" id="UP000799424">
    <property type="component" value="Unassembled WGS sequence"/>
</dbReference>
<dbReference type="PANTHER" id="PTHR47178:SF1">
    <property type="entry name" value="FAD-BINDING DOMAIN-CONTAINING PROTEIN-RELATED"/>
    <property type="match status" value="1"/>
</dbReference>
<dbReference type="GO" id="GO:0004497">
    <property type="term" value="F:monooxygenase activity"/>
    <property type="evidence" value="ECO:0007669"/>
    <property type="project" value="UniProtKB-KW"/>
</dbReference>
<keyword evidence="4" id="KW-0560">Oxidoreductase</keyword>
<dbReference type="SUPFAM" id="SSF51905">
    <property type="entry name" value="FAD/NAD(P)-binding domain"/>
    <property type="match status" value="1"/>
</dbReference>
<reference evidence="7" key="1">
    <citation type="journal article" date="2020" name="Stud. Mycol.">
        <title>101 Dothideomycetes genomes: a test case for predicting lifestyles and emergence of pathogens.</title>
        <authorList>
            <person name="Haridas S."/>
            <person name="Albert R."/>
            <person name="Binder M."/>
            <person name="Bloem J."/>
            <person name="Labutti K."/>
            <person name="Salamov A."/>
            <person name="Andreopoulos B."/>
            <person name="Baker S."/>
            <person name="Barry K."/>
            <person name="Bills G."/>
            <person name="Bluhm B."/>
            <person name="Cannon C."/>
            <person name="Castanera R."/>
            <person name="Culley D."/>
            <person name="Daum C."/>
            <person name="Ezra D."/>
            <person name="Gonzalez J."/>
            <person name="Henrissat B."/>
            <person name="Kuo A."/>
            <person name="Liang C."/>
            <person name="Lipzen A."/>
            <person name="Lutzoni F."/>
            <person name="Magnuson J."/>
            <person name="Mondo S."/>
            <person name="Nolan M."/>
            <person name="Ohm R."/>
            <person name="Pangilinan J."/>
            <person name="Park H.-J."/>
            <person name="Ramirez L."/>
            <person name="Alfaro M."/>
            <person name="Sun H."/>
            <person name="Tritt A."/>
            <person name="Yoshinaga Y."/>
            <person name="Zwiers L.-H."/>
            <person name="Turgeon B."/>
            <person name="Goodwin S."/>
            <person name="Spatafora J."/>
            <person name="Crous P."/>
            <person name="Grigoriev I."/>
        </authorList>
    </citation>
    <scope>NUCLEOTIDE SEQUENCE</scope>
    <source>
        <strain evidence="7">CBS 113818</strain>
    </source>
</reference>
<dbReference type="OrthoDB" id="47494at2759"/>
<keyword evidence="3" id="KW-0274">FAD</keyword>
<evidence type="ECO:0000256" key="2">
    <source>
        <dbReference type="ARBA" id="ARBA00022630"/>
    </source>
</evidence>
<keyword evidence="8" id="KW-1185">Reference proteome</keyword>
<dbReference type="AlphaFoldDB" id="A0A6A6ZH89"/>
<evidence type="ECO:0008006" key="9">
    <source>
        <dbReference type="Google" id="ProtNLM"/>
    </source>
</evidence>
<sequence length="223" mass="24929">MLSLDDRNGGWAITMHWVMPFLEAHLPRHVFENIKKNHIQPEVLDEKEVPIKFMNLKTGESMFERMSPVHLRVDRSKLREALSEGIDAHWGKTFESYELPGDGKSVIAKFSDGSLVHGSLLAVCDGKNSTARTQLLGPEKATVNDLPFGFIGLQLKGTAPETETYRNVAPIFWQANGTQGKGTEAEMYEVQLNVSWTLEDHEGEEPPKGNKEKLAKMKSAARA</sequence>
<feature type="compositionally biased region" description="Basic and acidic residues" evidence="6">
    <location>
        <begin position="199"/>
        <end position="215"/>
    </location>
</feature>
<dbReference type="InterPro" id="IPR036188">
    <property type="entry name" value="FAD/NAD-bd_sf"/>
</dbReference>
<evidence type="ECO:0000256" key="1">
    <source>
        <dbReference type="ARBA" id="ARBA00001974"/>
    </source>
</evidence>
<keyword evidence="2" id="KW-0285">Flavoprotein</keyword>
<comment type="cofactor">
    <cofactor evidence="1">
        <name>FAD</name>
        <dbReference type="ChEBI" id="CHEBI:57692"/>
    </cofactor>
</comment>
<evidence type="ECO:0000256" key="4">
    <source>
        <dbReference type="ARBA" id="ARBA00023002"/>
    </source>
</evidence>
<evidence type="ECO:0000256" key="6">
    <source>
        <dbReference type="SAM" id="MobiDB-lite"/>
    </source>
</evidence>
<dbReference type="Gene3D" id="3.50.50.60">
    <property type="entry name" value="FAD/NAD(P)-binding domain"/>
    <property type="match status" value="1"/>
</dbReference>